<evidence type="ECO:0000256" key="2">
    <source>
        <dbReference type="ARBA" id="ARBA00022552"/>
    </source>
</evidence>
<evidence type="ECO:0000259" key="10">
    <source>
        <dbReference type="SMART" id="SM00650"/>
    </source>
</evidence>
<evidence type="ECO:0000256" key="8">
    <source>
        <dbReference type="HAMAP-Rule" id="MF_00607"/>
    </source>
</evidence>
<dbReference type="PROSITE" id="PS51689">
    <property type="entry name" value="SAM_RNA_A_N6_MT"/>
    <property type="match status" value="1"/>
</dbReference>
<keyword evidence="12" id="KW-1185">Reference proteome</keyword>
<sequence>MTDKKQLIGTPTRTRAILDTYGLSFKKSLGQNFLTEPKILQQIAAAAELTPNDTVIEIGPGIGSLTEILAQQAGYVLALEIDQRLLPILDDTLADYDNVTVVHQDVLKADFQTLLQQYLPKAQNIKVVANLPYYITTPILMRLLASDIRWEQIVVLMQREVAERLTANPGTKAYGSLSVAVQFDMDVDITQIVPRTVFVPQPNVDSAVVRLKRKSEQRTLTISEKAFTRVVKGCFAKRRKSLWNNLLALYGKDEATRTRLTAVLEQVEIQPNRRAEQLSIDDFIRLATALEQ</sequence>
<dbReference type="InterPro" id="IPR029063">
    <property type="entry name" value="SAM-dependent_MTases_sf"/>
</dbReference>
<comment type="catalytic activity">
    <reaction evidence="7">
        <text>adenosine(2085) in 23S rRNA + 2 S-adenosyl-L-methionine = N(6)-dimethyladenosine(2085) in 23S rRNA + 2 S-adenosyl-L-homocysteine + 2 H(+)</text>
        <dbReference type="Rhea" id="RHEA:42784"/>
        <dbReference type="Rhea" id="RHEA-COMP:10237"/>
        <dbReference type="Rhea" id="RHEA-COMP:10238"/>
        <dbReference type="ChEBI" id="CHEBI:15378"/>
        <dbReference type="ChEBI" id="CHEBI:57856"/>
        <dbReference type="ChEBI" id="CHEBI:59789"/>
        <dbReference type="ChEBI" id="CHEBI:74411"/>
        <dbReference type="ChEBI" id="CHEBI:74493"/>
        <dbReference type="EC" id="2.1.1.184"/>
    </reaction>
</comment>
<dbReference type="InterPro" id="IPR011530">
    <property type="entry name" value="rRNA_adenine_dimethylase"/>
</dbReference>
<evidence type="ECO:0000256" key="9">
    <source>
        <dbReference type="PROSITE-ProRule" id="PRU01026"/>
    </source>
</evidence>
<dbReference type="Pfam" id="PF00398">
    <property type="entry name" value="RrnaAD"/>
    <property type="match status" value="1"/>
</dbReference>
<dbReference type="EC" id="2.1.1.182" evidence="8"/>
<dbReference type="SMART" id="SM00650">
    <property type="entry name" value="rADc"/>
    <property type="match status" value="1"/>
</dbReference>
<feature type="binding site" evidence="8 9">
    <location>
        <position position="32"/>
    </location>
    <ligand>
        <name>S-adenosyl-L-methionine</name>
        <dbReference type="ChEBI" id="CHEBI:59789"/>
    </ligand>
</feature>
<protein>
    <recommendedName>
        <fullName evidence="8">Ribosomal RNA small subunit methyltransferase A</fullName>
        <ecNumber evidence="8">2.1.1.182</ecNumber>
    </recommendedName>
    <alternativeName>
        <fullName evidence="8">16S rRNA (adenine(1518)-N(6)/adenine(1519)-N(6))-dimethyltransferase</fullName>
    </alternativeName>
    <alternativeName>
        <fullName evidence="8">16S rRNA dimethyladenosine transferase</fullName>
    </alternativeName>
    <alternativeName>
        <fullName evidence="8">16S rRNA dimethylase</fullName>
    </alternativeName>
    <alternativeName>
        <fullName evidence="8">S-adenosylmethionine-6-N', N'-adenosyl(rRNA) dimethyltransferase</fullName>
    </alternativeName>
</protein>
<dbReference type="InterPro" id="IPR020596">
    <property type="entry name" value="rRNA_Ade_Mease_Trfase_CS"/>
</dbReference>
<dbReference type="InterPro" id="IPR020598">
    <property type="entry name" value="rRNA_Ade_methylase_Trfase_N"/>
</dbReference>
<reference evidence="11 12" key="1">
    <citation type="journal article" date="2015" name="Genome Announc.">
        <title>Expanding the biotechnology potential of lactobacilli through comparative genomics of 213 strains and associated genera.</title>
        <authorList>
            <person name="Sun Z."/>
            <person name="Harris H.M."/>
            <person name="McCann A."/>
            <person name="Guo C."/>
            <person name="Argimon S."/>
            <person name="Zhang W."/>
            <person name="Yang X."/>
            <person name="Jeffery I.B."/>
            <person name="Cooney J.C."/>
            <person name="Kagawa T.F."/>
            <person name="Liu W."/>
            <person name="Song Y."/>
            <person name="Salvetti E."/>
            <person name="Wrobel A."/>
            <person name="Rasinkangas P."/>
            <person name="Parkhill J."/>
            <person name="Rea M.C."/>
            <person name="O'Sullivan O."/>
            <person name="Ritari J."/>
            <person name="Douillard F.P."/>
            <person name="Paul Ross R."/>
            <person name="Yang R."/>
            <person name="Briner A.E."/>
            <person name="Felis G.E."/>
            <person name="de Vos W.M."/>
            <person name="Barrangou R."/>
            <person name="Klaenhammer T.R."/>
            <person name="Caufield P.W."/>
            <person name="Cui Y."/>
            <person name="Zhang H."/>
            <person name="O'Toole P.W."/>
        </authorList>
    </citation>
    <scope>NUCLEOTIDE SEQUENCE [LARGE SCALE GENOMIC DNA]</scope>
    <source>
        <strain evidence="11 12">DSM 20003</strain>
    </source>
</reference>
<feature type="binding site" evidence="8 9">
    <location>
        <position position="59"/>
    </location>
    <ligand>
        <name>S-adenosyl-L-methionine</name>
        <dbReference type="ChEBI" id="CHEBI:59789"/>
    </ligand>
</feature>
<dbReference type="EMBL" id="AZDA01000116">
    <property type="protein sequence ID" value="KRK33441.1"/>
    <property type="molecule type" value="Genomic_DNA"/>
</dbReference>
<comment type="subcellular location">
    <subcellularLocation>
        <location evidence="8">Cytoplasm</location>
    </subcellularLocation>
</comment>
<dbReference type="GO" id="GO:0005829">
    <property type="term" value="C:cytosol"/>
    <property type="evidence" value="ECO:0007669"/>
    <property type="project" value="TreeGrafter"/>
</dbReference>
<dbReference type="InterPro" id="IPR023165">
    <property type="entry name" value="rRNA_Ade_diMease-like_C"/>
</dbReference>
<dbReference type="AlphaFoldDB" id="A0A0R1GNA7"/>
<organism evidence="11 12">
    <name type="scientific">Loigolactobacillus bifermentans DSM 20003</name>
    <dbReference type="NCBI Taxonomy" id="1423726"/>
    <lineage>
        <taxon>Bacteria</taxon>
        <taxon>Bacillati</taxon>
        <taxon>Bacillota</taxon>
        <taxon>Bacilli</taxon>
        <taxon>Lactobacillales</taxon>
        <taxon>Lactobacillaceae</taxon>
        <taxon>Loigolactobacillus</taxon>
    </lineage>
</organism>
<dbReference type="CDD" id="cd02440">
    <property type="entry name" value="AdoMet_MTases"/>
    <property type="match status" value="1"/>
</dbReference>
<dbReference type="Gene3D" id="1.10.8.100">
    <property type="entry name" value="Ribosomal RNA adenine dimethylase-like, domain 2"/>
    <property type="match status" value="1"/>
</dbReference>
<comment type="function">
    <text evidence="8">Specifically dimethylates two adjacent adenosines (A1518 and A1519) in the loop of a conserved hairpin near the 3'-end of 16S rRNA in the 30S particle. May play a critical role in biogenesis of 30S subunits.</text>
</comment>
<evidence type="ECO:0000256" key="5">
    <source>
        <dbReference type="ARBA" id="ARBA00022691"/>
    </source>
</evidence>
<evidence type="ECO:0000256" key="7">
    <source>
        <dbReference type="ARBA" id="ARBA00049167"/>
    </source>
</evidence>
<feature type="binding site" evidence="8 9">
    <location>
        <position position="130"/>
    </location>
    <ligand>
        <name>S-adenosyl-L-methionine</name>
        <dbReference type="ChEBI" id="CHEBI:59789"/>
    </ligand>
</feature>
<dbReference type="PANTHER" id="PTHR11727">
    <property type="entry name" value="DIMETHYLADENOSINE TRANSFERASE"/>
    <property type="match status" value="1"/>
</dbReference>
<dbReference type="HAMAP" id="MF_00607">
    <property type="entry name" value="16SrRNA_methyltr_A"/>
    <property type="match status" value="1"/>
</dbReference>
<evidence type="ECO:0000313" key="12">
    <source>
        <dbReference type="Proteomes" id="UP000051461"/>
    </source>
</evidence>
<keyword evidence="2 8" id="KW-0698">rRNA processing</keyword>
<proteinExistence type="inferred from homology"/>
<keyword evidence="6 8" id="KW-0694">RNA-binding</keyword>
<evidence type="ECO:0000256" key="6">
    <source>
        <dbReference type="ARBA" id="ARBA00022884"/>
    </source>
</evidence>
<dbReference type="PROSITE" id="PS01131">
    <property type="entry name" value="RRNA_A_DIMETH"/>
    <property type="match status" value="1"/>
</dbReference>
<dbReference type="GO" id="GO:0003723">
    <property type="term" value="F:RNA binding"/>
    <property type="evidence" value="ECO:0007669"/>
    <property type="project" value="UniProtKB-UniRule"/>
</dbReference>
<dbReference type="OrthoDB" id="9814755at2"/>
<keyword evidence="1 8" id="KW-0963">Cytoplasm</keyword>
<dbReference type="PATRIC" id="fig|1423726.3.peg.1249"/>
<keyword evidence="5 8" id="KW-0949">S-adenosyl-L-methionine</keyword>
<dbReference type="GO" id="GO:0052908">
    <property type="term" value="F:16S rRNA (adenine(1518)-N(6)/adenine(1519)-N(6))-dimethyltransferase activity"/>
    <property type="evidence" value="ECO:0007669"/>
    <property type="project" value="UniProtKB-EC"/>
</dbReference>
<dbReference type="Gene3D" id="3.40.50.150">
    <property type="entry name" value="Vaccinia Virus protein VP39"/>
    <property type="match status" value="1"/>
</dbReference>
<comment type="caution">
    <text evidence="11">The sequence shown here is derived from an EMBL/GenBank/DDBJ whole genome shotgun (WGS) entry which is preliminary data.</text>
</comment>
<evidence type="ECO:0000313" key="11">
    <source>
        <dbReference type="EMBL" id="KRK33441.1"/>
    </source>
</evidence>
<feature type="domain" description="Ribosomal RNA adenine methylase transferase N-terminal" evidence="10">
    <location>
        <begin position="39"/>
        <end position="215"/>
    </location>
</feature>
<feature type="binding site" evidence="8 9">
    <location>
        <position position="105"/>
    </location>
    <ligand>
        <name>S-adenosyl-L-methionine</name>
        <dbReference type="ChEBI" id="CHEBI:59789"/>
    </ligand>
</feature>
<dbReference type="RefSeq" id="WP_057905377.1">
    <property type="nucleotide sequence ID" value="NZ_AZDA01000116.1"/>
</dbReference>
<dbReference type="GO" id="GO:0052910">
    <property type="term" value="F:23S rRNA (adenine(2085)-N(6))-dimethyltransferase activity"/>
    <property type="evidence" value="ECO:0007669"/>
    <property type="project" value="UniProtKB-EC"/>
</dbReference>
<comment type="catalytic activity">
    <reaction evidence="8">
        <text>adenosine(1518)/adenosine(1519) in 16S rRNA + 4 S-adenosyl-L-methionine = N(6)-dimethyladenosine(1518)/N(6)-dimethyladenosine(1519) in 16S rRNA + 4 S-adenosyl-L-homocysteine + 4 H(+)</text>
        <dbReference type="Rhea" id="RHEA:19609"/>
        <dbReference type="Rhea" id="RHEA-COMP:10232"/>
        <dbReference type="Rhea" id="RHEA-COMP:10233"/>
        <dbReference type="ChEBI" id="CHEBI:15378"/>
        <dbReference type="ChEBI" id="CHEBI:57856"/>
        <dbReference type="ChEBI" id="CHEBI:59789"/>
        <dbReference type="ChEBI" id="CHEBI:74411"/>
        <dbReference type="ChEBI" id="CHEBI:74493"/>
        <dbReference type="EC" id="2.1.1.182"/>
    </reaction>
</comment>
<evidence type="ECO:0000256" key="4">
    <source>
        <dbReference type="ARBA" id="ARBA00022679"/>
    </source>
</evidence>
<dbReference type="FunFam" id="3.40.50.150:FF:000023">
    <property type="entry name" value="Ribosomal RNA small subunit methyltransferase A"/>
    <property type="match status" value="1"/>
</dbReference>
<evidence type="ECO:0000256" key="1">
    <source>
        <dbReference type="ARBA" id="ARBA00022490"/>
    </source>
</evidence>
<accession>A0A0R1GNA7</accession>
<feature type="binding site" evidence="8 9">
    <location>
        <position position="80"/>
    </location>
    <ligand>
        <name>S-adenosyl-L-methionine</name>
        <dbReference type="ChEBI" id="CHEBI:59789"/>
    </ligand>
</feature>
<comment type="similarity">
    <text evidence="8">Belongs to the class I-like SAM-binding methyltransferase superfamily. rRNA adenine N(6)-methyltransferase family. RsmA subfamily.</text>
</comment>
<dbReference type="STRING" id="1423726.FC07_GL001202"/>
<keyword evidence="4 8" id="KW-0808">Transferase</keyword>
<gene>
    <name evidence="8" type="primary">rsmA</name>
    <name evidence="8" type="synonym">ksgA</name>
    <name evidence="11" type="ORF">FC07_GL001202</name>
</gene>
<dbReference type="NCBIfam" id="TIGR00755">
    <property type="entry name" value="ksgA"/>
    <property type="match status" value="1"/>
</dbReference>
<keyword evidence="3 8" id="KW-0489">Methyltransferase</keyword>
<dbReference type="SUPFAM" id="SSF53335">
    <property type="entry name" value="S-adenosyl-L-methionine-dependent methyltransferases"/>
    <property type="match status" value="1"/>
</dbReference>
<name>A0A0R1GNA7_9LACO</name>
<dbReference type="Proteomes" id="UP000051461">
    <property type="component" value="Unassembled WGS sequence"/>
</dbReference>
<evidence type="ECO:0000256" key="3">
    <source>
        <dbReference type="ARBA" id="ARBA00022603"/>
    </source>
</evidence>
<dbReference type="InterPro" id="IPR001737">
    <property type="entry name" value="KsgA/Erm"/>
</dbReference>
<feature type="binding site" evidence="8 9">
    <location>
        <position position="34"/>
    </location>
    <ligand>
        <name>S-adenosyl-L-methionine</name>
        <dbReference type="ChEBI" id="CHEBI:59789"/>
    </ligand>
</feature>
<dbReference type="PANTHER" id="PTHR11727:SF7">
    <property type="entry name" value="DIMETHYLADENOSINE TRANSFERASE-RELATED"/>
    <property type="match status" value="1"/>
</dbReference>